<comment type="caution">
    <text evidence="3">The sequence shown here is derived from an EMBL/GenBank/DDBJ whole genome shotgun (WGS) entry which is preliminary data.</text>
</comment>
<gene>
    <name evidence="3" type="ORF">jhhlp_003330</name>
</gene>
<organism evidence="3 4">
    <name type="scientific">Lomentospora prolificans</name>
    <dbReference type="NCBI Taxonomy" id="41688"/>
    <lineage>
        <taxon>Eukaryota</taxon>
        <taxon>Fungi</taxon>
        <taxon>Dikarya</taxon>
        <taxon>Ascomycota</taxon>
        <taxon>Pezizomycotina</taxon>
        <taxon>Sordariomycetes</taxon>
        <taxon>Hypocreomycetidae</taxon>
        <taxon>Microascales</taxon>
        <taxon>Microascaceae</taxon>
        <taxon>Lomentospora</taxon>
    </lineage>
</organism>
<dbReference type="Proteomes" id="UP000233524">
    <property type="component" value="Unassembled WGS sequence"/>
</dbReference>
<evidence type="ECO:0000256" key="1">
    <source>
        <dbReference type="SAM" id="MobiDB-lite"/>
    </source>
</evidence>
<feature type="compositionally biased region" description="Basic and acidic residues" evidence="1">
    <location>
        <begin position="284"/>
        <end position="340"/>
    </location>
</feature>
<proteinExistence type="predicted"/>
<feature type="signal peptide" evidence="2">
    <location>
        <begin position="1"/>
        <end position="18"/>
    </location>
</feature>
<evidence type="ECO:0000313" key="3">
    <source>
        <dbReference type="EMBL" id="PKS11565.1"/>
    </source>
</evidence>
<name>A0A2N3NGL1_9PEZI</name>
<feature type="region of interest" description="Disordered" evidence="1">
    <location>
        <begin position="278"/>
        <end position="340"/>
    </location>
</feature>
<reference evidence="3 4" key="1">
    <citation type="journal article" date="2017" name="G3 (Bethesda)">
        <title>First Draft Genome Sequence of the Pathogenic Fungus Lomentospora prolificans (Formerly Scedosporium prolificans).</title>
        <authorList>
            <person name="Luo R."/>
            <person name="Zimin A."/>
            <person name="Workman R."/>
            <person name="Fan Y."/>
            <person name="Pertea G."/>
            <person name="Grossman N."/>
            <person name="Wear M.P."/>
            <person name="Jia B."/>
            <person name="Miller H."/>
            <person name="Casadevall A."/>
            <person name="Timp W."/>
            <person name="Zhang S.X."/>
            <person name="Salzberg S.L."/>
        </authorList>
    </citation>
    <scope>NUCLEOTIDE SEQUENCE [LARGE SCALE GENOMIC DNA]</scope>
    <source>
        <strain evidence="3 4">JHH-5317</strain>
    </source>
</reference>
<dbReference type="VEuPathDB" id="FungiDB:jhhlp_003330"/>
<keyword evidence="4" id="KW-1185">Reference proteome</keyword>
<dbReference type="OrthoDB" id="4142625at2759"/>
<feature type="chain" id="PRO_5014923942" evidence="2">
    <location>
        <begin position="19"/>
        <end position="399"/>
    </location>
</feature>
<evidence type="ECO:0000313" key="4">
    <source>
        <dbReference type="Proteomes" id="UP000233524"/>
    </source>
</evidence>
<sequence>MKASAIAVLLSAGSLASAAPKCKPRTITPKPEALEPIHFKDLGAQRAKFRYGPFLVPGVHDPETMGMKEFQGPIDLPCTDCYVTNFLAGLEFEDGSNANAHTGMWLHHTVFLDASQTDPTCDTWPLRIFASGNERTVLDISNNGTRNVGVYLPSNSNVTHITELMNESALSRAAYLTVDYEFLPAASAPASFRPALPIWLDISGTCSNGQYNVTTDDPVFDAEIAWDATVSGEILNVIGHLHDGGVRQDFSVNGELACEHTARYGEAAEFITHVGMYGNEETGEDGHDHGDGSHSHDDGEPGHDHGEGEGETGHDHGQGAEGEAEHDHADGGHDHGSDGHIMHISSIRTCRDLGRFAVGDELSIKAYYNFTQHQPMAGHHGGLEPVMGISILYVLEDEE</sequence>
<protein>
    <submittedName>
        <fullName evidence="3">Uncharacterized protein</fullName>
    </submittedName>
</protein>
<keyword evidence="2" id="KW-0732">Signal</keyword>
<evidence type="ECO:0000256" key="2">
    <source>
        <dbReference type="SAM" id="SignalP"/>
    </source>
</evidence>
<dbReference type="InParanoid" id="A0A2N3NGL1"/>
<dbReference type="EMBL" id="NLAX01000008">
    <property type="protein sequence ID" value="PKS11565.1"/>
    <property type="molecule type" value="Genomic_DNA"/>
</dbReference>
<dbReference type="AlphaFoldDB" id="A0A2N3NGL1"/>
<accession>A0A2N3NGL1</accession>